<sequence length="84" mass="9618">MHISTLIGGLIEGIVVSNILFGLVIAQFYTYTHHWKCDPMWLKCLAITLVLAETINTVFAQRVQYVHSVLVLDYPVALMRIDWL</sequence>
<keyword evidence="1" id="KW-1133">Transmembrane helix</keyword>
<protein>
    <submittedName>
        <fullName evidence="2">Uncharacterized protein</fullName>
    </submittedName>
</protein>
<proteinExistence type="predicted"/>
<feature type="transmembrane region" description="Helical" evidence="1">
    <location>
        <begin position="6"/>
        <end position="29"/>
    </location>
</feature>
<organism evidence="2 3">
    <name type="scientific">Cerrena zonata</name>
    <dbReference type="NCBI Taxonomy" id="2478898"/>
    <lineage>
        <taxon>Eukaryota</taxon>
        <taxon>Fungi</taxon>
        <taxon>Dikarya</taxon>
        <taxon>Basidiomycota</taxon>
        <taxon>Agaricomycotina</taxon>
        <taxon>Agaricomycetes</taxon>
        <taxon>Polyporales</taxon>
        <taxon>Cerrenaceae</taxon>
        <taxon>Cerrena</taxon>
    </lineage>
</organism>
<evidence type="ECO:0000313" key="3">
    <source>
        <dbReference type="Proteomes" id="UP001385951"/>
    </source>
</evidence>
<gene>
    <name evidence="2" type="ORF">QCA50_013058</name>
</gene>
<name>A0AAW0G293_9APHY</name>
<accession>A0AAW0G293</accession>
<dbReference type="EMBL" id="JASBNA010000029">
    <property type="protein sequence ID" value="KAK7683682.1"/>
    <property type="molecule type" value="Genomic_DNA"/>
</dbReference>
<keyword evidence="3" id="KW-1185">Reference proteome</keyword>
<keyword evidence="1" id="KW-0812">Transmembrane</keyword>
<keyword evidence="1" id="KW-0472">Membrane</keyword>
<reference evidence="2 3" key="1">
    <citation type="submission" date="2022-09" db="EMBL/GenBank/DDBJ databases">
        <authorList>
            <person name="Palmer J.M."/>
        </authorList>
    </citation>
    <scope>NUCLEOTIDE SEQUENCE [LARGE SCALE GENOMIC DNA]</scope>
    <source>
        <strain evidence="2 3">DSM 7382</strain>
    </source>
</reference>
<dbReference type="Proteomes" id="UP001385951">
    <property type="component" value="Unassembled WGS sequence"/>
</dbReference>
<dbReference type="AlphaFoldDB" id="A0AAW0G293"/>
<evidence type="ECO:0000256" key="1">
    <source>
        <dbReference type="SAM" id="Phobius"/>
    </source>
</evidence>
<comment type="caution">
    <text evidence="2">The sequence shown here is derived from an EMBL/GenBank/DDBJ whole genome shotgun (WGS) entry which is preliminary data.</text>
</comment>
<evidence type="ECO:0000313" key="2">
    <source>
        <dbReference type="EMBL" id="KAK7683682.1"/>
    </source>
</evidence>